<evidence type="ECO:0000313" key="10">
    <source>
        <dbReference type="Proteomes" id="UP000005038"/>
    </source>
</evidence>
<keyword evidence="2 7" id="KW-0349">Heme</keyword>
<dbReference type="InterPro" id="IPR036396">
    <property type="entry name" value="Cyt_P450_sf"/>
</dbReference>
<dbReference type="InterPro" id="IPR017972">
    <property type="entry name" value="Cyt_P450_CS"/>
</dbReference>
<keyword evidence="10" id="KW-1185">Reference proteome</keyword>
<evidence type="ECO:0000256" key="2">
    <source>
        <dbReference type="ARBA" id="ARBA00022617"/>
    </source>
</evidence>
<dbReference type="InterPro" id="IPR050196">
    <property type="entry name" value="Cytochrome_P450_Monoox"/>
</dbReference>
<evidence type="ECO:0000256" key="1">
    <source>
        <dbReference type="ARBA" id="ARBA00010617"/>
    </source>
</evidence>
<keyword evidence="4 8" id="KW-0560">Oxidoreductase</keyword>
<sequence length="453" mass="49779">MDHVGAPLSTLPPPAALNMPRLNQFRLLSDLNAASEVCRERAPVVEMKFVPARIYPPAVFVTSPQGARDVLGAGPGVMDKRAPIFVEGRKWMGENMFNLPDDEWLPRRRTVQPLFTKQSVREFACHMTSAVSAVEHQWVDADVIDLDRECRQITINALSRAVLGTHFEATPEIERDIRTILSRATARAVRPVNAPMWSPSSAQRRAKKARDRLRALASGIVSQCVADGGVDAPLVRRLLSETDAQTGQPLDAAAVADELLVYLVAGHDTTATNLTYALWQLGRNPLLQEAVRSEVSLACADEVSVEDIPALQLTARVLHEALRLCPPASLVSRLAMEDVEVDGYRVAAGSNCVVGVFAIQRDPKLWDQPTTFDPDRFTGDWHRSIDRWQYLPFGAGRRSCIGGHFAMLEATIVLASIVRSFDISSVGDDFPMAVPFTNVAAAPIPARLRRLPD</sequence>
<dbReference type="AlphaFoldDB" id="H5TKN3"/>
<dbReference type="EMBL" id="BAFB01000091">
    <property type="protein sequence ID" value="GAB34041.1"/>
    <property type="molecule type" value="Genomic_DNA"/>
</dbReference>
<dbReference type="PROSITE" id="PS00086">
    <property type="entry name" value="CYTOCHROME_P450"/>
    <property type="match status" value="1"/>
</dbReference>
<evidence type="ECO:0000256" key="5">
    <source>
        <dbReference type="ARBA" id="ARBA00023004"/>
    </source>
</evidence>
<evidence type="ECO:0000256" key="6">
    <source>
        <dbReference type="ARBA" id="ARBA00023033"/>
    </source>
</evidence>
<dbReference type="OrthoDB" id="7376058at2"/>
<evidence type="ECO:0000256" key="4">
    <source>
        <dbReference type="ARBA" id="ARBA00023002"/>
    </source>
</evidence>
<keyword evidence="6 8" id="KW-0503">Monooxygenase</keyword>
<organism evidence="9 10">
    <name type="scientific">Gordonia otitidis (strain DSM 44809 / CCUG 52243 / JCM 12355 / NBRC 100426 / IFM 10032)</name>
    <dbReference type="NCBI Taxonomy" id="1108044"/>
    <lineage>
        <taxon>Bacteria</taxon>
        <taxon>Bacillati</taxon>
        <taxon>Actinomycetota</taxon>
        <taxon>Actinomycetes</taxon>
        <taxon>Mycobacteriales</taxon>
        <taxon>Gordoniaceae</taxon>
        <taxon>Gordonia</taxon>
    </lineage>
</organism>
<dbReference type="Proteomes" id="UP000005038">
    <property type="component" value="Unassembled WGS sequence"/>
</dbReference>
<dbReference type="Pfam" id="PF00067">
    <property type="entry name" value="p450"/>
    <property type="match status" value="1"/>
</dbReference>
<dbReference type="GO" id="GO:0004497">
    <property type="term" value="F:monooxygenase activity"/>
    <property type="evidence" value="ECO:0007669"/>
    <property type="project" value="UniProtKB-KW"/>
</dbReference>
<dbReference type="PANTHER" id="PTHR24291:SF50">
    <property type="entry name" value="BIFUNCTIONAL ALBAFLAVENONE MONOOXYGENASE_TERPENE SYNTHASE"/>
    <property type="match status" value="1"/>
</dbReference>
<dbReference type="GO" id="GO:0020037">
    <property type="term" value="F:heme binding"/>
    <property type="evidence" value="ECO:0007669"/>
    <property type="project" value="InterPro"/>
</dbReference>
<name>H5TKN3_GORO1</name>
<evidence type="ECO:0000256" key="8">
    <source>
        <dbReference type="RuleBase" id="RU000461"/>
    </source>
</evidence>
<comment type="cofactor">
    <cofactor evidence="7">
        <name>heme</name>
        <dbReference type="ChEBI" id="CHEBI:30413"/>
    </cofactor>
</comment>
<protein>
    <submittedName>
        <fullName evidence="9">Cytochrome P450</fullName>
    </submittedName>
</protein>
<comment type="similarity">
    <text evidence="1 8">Belongs to the cytochrome P450 family.</text>
</comment>
<dbReference type="InterPro" id="IPR001128">
    <property type="entry name" value="Cyt_P450"/>
</dbReference>
<accession>H5TKN3</accession>
<keyword evidence="3 7" id="KW-0479">Metal-binding</keyword>
<comment type="caution">
    <text evidence="9">The sequence shown here is derived from an EMBL/GenBank/DDBJ whole genome shotgun (WGS) entry which is preliminary data.</text>
</comment>
<gene>
    <name evidence="9" type="ORF">GOOTI_091_00360</name>
</gene>
<dbReference type="PRINTS" id="PR00385">
    <property type="entry name" value="P450"/>
</dbReference>
<dbReference type="SUPFAM" id="SSF48264">
    <property type="entry name" value="Cytochrome P450"/>
    <property type="match status" value="1"/>
</dbReference>
<dbReference type="PANTHER" id="PTHR24291">
    <property type="entry name" value="CYTOCHROME P450 FAMILY 4"/>
    <property type="match status" value="1"/>
</dbReference>
<evidence type="ECO:0000256" key="7">
    <source>
        <dbReference type="PIRSR" id="PIRSR602401-1"/>
    </source>
</evidence>
<evidence type="ECO:0000313" key="9">
    <source>
        <dbReference type="EMBL" id="GAB34041.1"/>
    </source>
</evidence>
<feature type="binding site" description="axial binding residue" evidence="7">
    <location>
        <position position="400"/>
    </location>
    <ligand>
        <name>heme</name>
        <dbReference type="ChEBI" id="CHEBI:30413"/>
    </ligand>
    <ligandPart>
        <name>Fe</name>
        <dbReference type="ChEBI" id="CHEBI:18248"/>
    </ligandPart>
</feature>
<evidence type="ECO:0000256" key="3">
    <source>
        <dbReference type="ARBA" id="ARBA00022723"/>
    </source>
</evidence>
<dbReference type="Gene3D" id="1.10.630.10">
    <property type="entry name" value="Cytochrome P450"/>
    <property type="match status" value="1"/>
</dbReference>
<proteinExistence type="inferred from homology"/>
<reference evidence="9" key="1">
    <citation type="submission" date="2012-02" db="EMBL/GenBank/DDBJ databases">
        <title>Whole genome shotgun sequence of Gordonia otitidis NBRC 100426.</title>
        <authorList>
            <person name="Yoshida I."/>
            <person name="Hosoyama A."/>
            <person name="Tsuchikane K."/>
            <person name="Katsumata H."/>
            <person name="Yamazaki S."/>
            <person name="Fujita N."/>
        </authorList>
    </citation>
    <scope>NUCLEOTIDE SEQUENCE [LARGE SCALE GENOMIC DNA]</scope>
    <source>
        <strain evidence="9">NBRC 100426</strain>
    </source>
</reference>
<dbReference type="GO" id="GO:0005506">
    <property type="term" value="F:iron ion binding"/>
    <property type="evidence" value="ECO:0007669"/>
    <property type="project" value="InterPro"/>
</dbReference>
<dbReference type="PRINTS" id="PR00463">
    <property type="entry name" value="EP450I"/>
</dbReference>
<keyword evidence="5 7" id="KW-0408">Iron</keyword>
<dbReference type="STRING" id="1108044.GOOTI_091_00360"/>
<dbReference type="GO" id="GO:0016705">
    <property type="term" value="F:oxidoreductase activity, acting on paired donors, with incorporation or reduction of molecular oxygen"/>
    <property type="evidence" value="ECO:0007669"/>
    <property type="project" value="InterPro"/>
</dbReference>
<dbReference type="InterPro" id="IPR002401">
    <property type="entry name" value="Cyt_P450_E_grp-I"/>
</dbReference>